<evidence type="ECO:0000313" key="4">
    <source>
        <dbReference type="Proteomes" id="UP000290932"/>
    </source>
</evidence>
<keyword evidence="2" id="KW-1133">Transmembrane helix</keyword>
<feature type="compositionally biased region" description="Basic and acidic residues" evidence="1">
    <location>
        <begin position="49"/>
        <end position="67"/>
    </location>
</feature>
<protein>
    <submittedName>
        <fullName evidence="3">Uncharacterized protein</fullName>
    </submittedName>
</protein>
<evidence type="ECO:0000256" key="1">
    <source>
        <dbReference type="SAM" id="MobiDB-lite"/>
    </source>
</evidence>
<reference evidence="3 4" key="1">
    <citation type="journal article" date="2015" name="Int. J. Syst. Evol. Microbiol.">
        <title>Methanoculleus taiwanensis sp. nov., a methanogen isolated from deep marine sediment at the deformation front area near Taiwan.</title>
        <authorList>
            <person name="Weng C.Y."/>
            <person name="Chen S.C."/>
            <person name="Lai M.C."/>
            <person name="Wu S.Y."/>
            <person name="Lin S."/>
            <person name="Yang T.F."/>
            <person name="Chen P.C."/>
        </authorList>
    </citation>
    <scope>NUCLEOTIDE SEQUENCE [LARGE SCALE GENOMIC DNA]</scope>
    <source>
        <strain evidence="3 4">CYW4</strain>
    </source>
</reference>
<name>A0A498H4X5_9EURY</name>
<keyword evidence="2" id="KW-0472">Membrane</keyword>
<accession>A0A498H4X5</accession>
<feature type="region of interest" description="Disordered" evidence="1">
    <location>
        <begin position="48"/>
        <end position="67"/>
    </location>
</feature>
<proteinExistence type="predicted"/>
<comment type="caution">
    <text evidence="3">The sequence shown here is derived from an EMBL/GenBank/DDBJ whole genome shotgun (WGS) entry which is preliminary data.</text>
</comment>
<evidence type="ECO:0000313" key="3">
    <source>
        <dbReference type="EMBL" id="RXE57000.1"/>
    </source>
</evidence>
<dbReference type="Proteomes" id="UP000290932">
    <property type="component" value="Unassembled WGS sequence"/>
</dbReference>
<gene>
    <name evidence="3" type="ORF">ABH15_02370</name>
</gene>
<dbReference type="AlphaFoldDB" id="A0A498H4X5"/>
<keyword evidence="4" id="KW-1185">Reference proteome</keyword>
<feature type="transmembrane region" description="Helical" evidence="2">
    <location>
        <begin position="12"/>
        <end position="44"/>
    </location>
</feature>
<sequence length="67" mass="7280">MEHRTESAIAVLAALFVLFPVMIGPVISVVTAIAGLGALALVTVKNRMRPGEPRPQKQSTRRVEERV</sequence>
<evidence type="ECO:0000256" key="2">
    <source>
        <dbReference type="SAM" id="Phobius"/>
    </source>
</evidence>
<dbReference type="EMBL" id="LHQS01000001">
    <property type="protein sequence ID" value="RXE57000.1"/>
    <property type="molecule type" value="Genomic_DNA"/>
</dbReference>
<keyword evidence="2" id="KW-0812">Transmembrane</keyword>
<organism evidence="3 4">
    <name type="scientific">Methanoculleus taiwanensis</name>
    <dbReference type="NCBI Taxonomy" id="1550565"/>
    <lineage>
        <taxon>Archaea</taxon>
        <taxon>Methanobacteriati</taxon>
        <taxon>Methanobacteriota</taxon>
        <taxon>Stenosarchaea group</taxon>
        <taxon>Methanomicrobia</taxon>
        <taxon>Methanomicrobiales</taxon>
        <taxon>Methanomicrobiaceae</taxon>
        <taxon>Methanoculleus</taxon>
    </lineage>
</organism>